<feature type="region of interest" description="Disordered" evidence="2">
    <location>
        <begin position="167"/>
        <end position="186"/>
    </location>
</feature>
<evidence type="ECO:0000256" key="3">
    <source>
        <dbReference type="SAM" id="SignalP"/>
    </source>
</evidence>
<feature type="signal peptide" evidence="3">
    <location>
        <begin position="1"/>
        <end position="23"/>
    </location>
</feature>
<feature type="compositionally biased region" description="Basic and acidic residues" evidence="2">
    <location>
        <begin position="103"/>
        <end position="113"/>
    </location>
</feature>
<name>A0A6M2E1B4_XENCH</name>
<feature type="chain" id="PRO_5027042134" evidence="3">
    <location>
        <begin position="24"/>
        <end position="255"/>
    </location>
</feature>
<dbReference type="GO" id="GO:0000462">
    <property type="term" value="P:maturation of SSU-rRNA from tricistronic rRNA transcript (SSU-rRNA, 5.8S rRNA, LSU-rRNA)"/>
    <property type="evidence" value="ECO:0007669"/>
    <property type="project" value="TreeGrafter"/>
</dbReference>
<evidence type="ECO:0000256" key="2">
    <source>
        <dbReference type="SAM" id="MobiDB-lite"/>
    </source>
</evidence>
<dbReference type="GO" id="GO:0032040">
    <property type="term" value="C:small-subunit processome"/>
    <property type="evidence" value="ECO:0007669"/>
    <property type="project" value="TreeGrafter"/>
</dbReference>
<feature type="compositionally biased region" description="Basic residues" evidence="2">
    <location>
        <begin position="235"/>
        <end position="255"/>
    </location>
</feature>
<reference evidence="4" key="1">
    <citation type="submission" date="2020-03" db="EMBL/GenBank/DDBJ databases">
        <title>Transcriptomic Profiling of the Digestive Tract of the Rat Flea, Xenopsylla cheopis, Following Blood Feeding and Infection with Yersinia pestis.</title>
        <authorList>
            <person name="Bland D.M."/>
            <person name="Martens C.A."/>
            <person name="Virtaneva K."/>
            <person name="Kanakabandi K."/>
            <person name="Long D."/>
            <person name="Rosenke R."/>
            <person name="Saturday G.A."/>
            <person name="Hoyt F.H."/>
            <person name="Bruno D.P."/>
            <person name="Ribeiro J.M.C."/>
            <person name="Hinnebusch J."/>
        </authorList>
    </citation>
    <scope>NUCLEOTIDE SEQUENCE</scope>
</reference>
<keyword evidence="3" id="KW-0732">Signal</keyword>
<evidence type="ECO:0000313" key="4">
    <source>
        <dbReference type="EMBL" id="NOV51121.1"/>
    </source>
</evidence>
<organism evidence="4">
    <name type="scientific">Xenopsylla cheopis</name>
    <name type="common">Oriental rat flea</name>
    <name type="synonym">Pulex cheopis</name>
    <dbReference type="NCBI Taxonomy" id="163159"/>
    <lineage>
        <taxon>Eukaryota</taxon>
        <taxon>Metazoa</taxon>
        <taxon>Ecdysozoa</taxon>
        <taxon>Arthropoda</taxon>
        <taxon>Hexapoda</taxon>
        <taxon>Insecta</taxon>
        <taxon>Pterygota</taxon>
        <taxon>Neoptera</taxon>
        <taxon>Endopterygota</taxon>
        <taxon>Siphonaptera</taxon>
        <taxon>Pulicidae</taxon>
        <taxon>Xenopsyllinae</taxon>
        <taxon>Xenopsylla</taxon>
    </lineage>
</organism>
<feature type="compositionally biased region" description="Acidic residues" evidence="2">
    <location>
        <begin position="91"/>
        <end position="102"/>
    </location>
</feature>
<sequence length="255" mass="29172">MKYHMLLSYLINITYVVLRKCSGQSINGDPAIDRLIEIRTVLEKVRPIDSKLKYQVDKLVKTAMTGYSNEKDPLSYKPNPSNLISKLNTNVDDESSSEDDSSKEETQKNENKKGIYVPPKIAPVYYEGDETTAERNQRQLERVKKRALSASLMQELKEEYLDTPIEISSGSQAQQAISRKQKEREDYEETYLTRLPLTKQEKHKQKKLTTLGSLGDEVTQFADFSALAGGSSTAKNKRKRSSKTNKNKSKKRRFH</sequence>
<dbReference type="AlphaFoldDB" id="A0A6M2E1B4"/>
<dbReference type="PANTHER" id="PTHR13237:SF9">
    <property type="entry name" value="NEUROGUIDIN"/>
    <property type="match status" value="1"/>
</dbReference>
<accession>A0A6M2E1B4</accession>
<dbReference type="EMBL" id="GIIL01007395">
    <property type="protein sequence ID" value="NOV51121.1"/>
    <property type="molecule type" value="Transcribed_RNA"/>
</dbReference>
<dbReference type="Pfam" id="PF04000">
    <property type="entry name" value="Sas10_Utp3"/>
    <property type="match status" value="1"/>
</dbReference>
<dbReference type="PANTHER" id="PTHR13237">
    <property type="entry name" value="SOMETHING ABOUT SILENCING PROTEIN 10-RELATED"/>
    <property type="match status" value="1"/>
</dbReference>
<dbReference type="InterPro" id="IPR007146">
    <property type="entry name" value="Sas10/Utp3/C1D"/>
</dbReference>
<feature type="region of interest" description="Disordered" evidence="2">
    <location>
        <begin position="68"/>
        <end position="116"/>
    </location>
</feature>
<evidence type="ECO:0000256" key="1">
    <source>
        <dbReference type="ARBA" id="ARBA00010979"/>
    </source>
</evidence>
<feature type="compositionally biased region" description="Low complexity" evidence="2">
    <location>
        <begin position="167"/>
        <end position="178"/>
    </location>
</feature>
<feature type="compositionally biased region" description="Polar residues" evidence="2">
    <location>
        <begin position="78"/>
        <end position="90"/>
    </location>
</feature>
<feature type="region of interest" description="Disordered" evidence="2">
    <location>
        <begin position="225"/>
        <end position="255"/>
    </location>
</feature>
<protein>
    <submittedName>
        <fullName evidence="4">Protein involved in rrna processing</fullName>
    </submittedName>
</protein>
<comment type="similarity">
    <text evidence="1">Belongs to the SAS10 family.</text>
</comment>
<proteinExistence type="inferred from homology"/>